<feature type="domain" description="Peptidase M56" evidence="3">
    <location>
        <begin position="155"/>
        <end position="256"/>
    </location>
</feature>
<organism evidence="4 5">
    <name type="scientific">Olleya aquimaris</name>
    <dbReference type="NCBI Taxonomy" id="639310"/>
    <lineage>
        <taxon>Bacteria</taxon>
        <taxon>Pseudomonadati</taxon>
        <taxon>Bacteroidota</taxon>
        <taxon>Flavobacteriia</taxon>
        <taxon>Flavobacteriales</taxon>
        <taxon>Flavobacteriaceae</taxon>
    </lineage>
</organism>
<feature type="transmembrane region" description="Helical" evidence="2">
    <location>
        <begin position="6"/>
        <end position="23"/>
    </location>
</feature>
<dbReference type="AlphaFoldDB" id="A0A327RM94"/>
<gene>
    <name evidence="4" type="ORF">LY08_00444</name>
</gene>
<feature type="transmembrane region" description="Helical" evidence="2">
    <location>
        <begin position="266"/>
        <end position="285"/>
    </location>
</feature>
<feature type="region of interest" description="Disordered" evidence="1">
    <location>
        <begin position="461"/>
        <end position="538"/>
    </location>
</feature>
<feature type="transmembrane region" description="Helical" evidence="2">
    <location>
        <begin position="93"/>
        <end position="117"/>
    </location>
</feature>
<feature type="transmembrane region" description="Helical" evidence="2">
    <location>
        <begin position="35"/>
        <end position="55"/>
    </location>
</feature>
<dbReference type="InterPro" id="IPR008756">
    <property type="entry name" value="Peptidase_M56"/>
</dbReference>
<evidence type="ECO:0000313" key="4">
    <source>
        <dbReference type="EMBL" id="RAJ18170.1"/>
    </source>
</evidence>
<dbReference type="PANTHER" id="PTHR34978">
    <property type="entry name" value="POSSIBLE SENSOR-TRANSDUCER PROTEIN BLAR"/>
    <property type="match status" value="1"/>
</dbReference>
<name>A0A327RM94_9FLAO</name>
<dbReference type="InterPro" id="IPR052173">
    <property type="entry name" value="Beta-lactam_resp_regulator"/>
</dbReference>
<dbReference type="EMBL" id="QLLO01000001">
    <property type="protein sequence ID" value="RAJ18170.1"/>
    <property type="molecule type" value="Genomic_DNA"/>
</dbReference>
<proteinExistence type="predicted"/>
<evidence type="ECO:0000259" key="3">
    <source>
        <dbReference type="Pfam" id="PF05569"/>
    </source>
</evidence>
<protein>
    <submittedName>
        <fullName evidence="4">Beta-lactamase regulating signal transducer with metallopeptidase domain</fullName>
    </submittedName>
</protein>
<evidence type="ECO:0000256" key="2">
    <source>
        <dbReference type="SAM" id="Phobius"/>
    </source>
</evidence>
<feature type="compositionally biased region" description="Pro residues" evidence="1">
    <location>
        <begin position="467"/>
        <end position="476"/>
    </location>
</feature>
<dbReference type="PANTHER" id="PTHR34978:SF3">
    <property type="entry name" value="SLR0241 PROTEIN"/>
    <property type="match status" value="1"/>
</dbReference>
<dbReference type="CDD" id="cd07341">
    <property type="entry name" value="M56_BlaR1_MecR1_like"/>
    <property type="match status" value="1"/>
</dbReference>
<feature type="compositionally biased region" description="Basic and acidic residues" evidence="1">
    <location>
        <begin position="515"/>
        <end position="538"/>
    </location>
</feature>
<accession>A0A327RM94</accession>
<keyword evidence="2" id="KW-1133">Transmembrane helix</keyword>
<keyword evidence="2" id="KW-0472">Membrane</keyword>
<comment type="caution">
    <text evidence="4">The sequence shown here is derived from an EMBL/GenBank/DDBJ whole genome shotgun (WGS) entry which is preliminary data.</text>
</comment>
<dbReference type="RefSeq" id="WP_111658796.1">
    <property type="nucleotide sequence ID" value="NZ_QLLO01000001.1"/>
</dbReference>
<keyword evidence="2" id="KW-0812">Transmembrane</keyword>
<dbReference type="Pfam" id="PF05569">
    <property type="entry name" value="Peptidase_M56"/>
    <property type="match status" value="1"/>
</dbReference>
<reference evidence="4 5" key="1">
    <citation type="submission" date="2018-06" db="EMBL/GenBank/DDBJ databases">
        <title>Genomic Encyclopedia of Archaeal and Bacterial Type Strains, Phase II (KMG-II): from individual species to whole genera.</title>
        <authorList>
            <person name="Goeker M."/>
        </authorList>
    </citation>
    <scope>NUCLEOTIDE SEQUENCE [LARGE SCALE GENOMIC DNA]</scope>
    <source>
        <strain evidence="4 5">DSM 24464</strain>
    </source>
</reference>
<sequence length="656" mass="75360">MELILLKSSACLFVLLTFYKLALEPLSIHKFKRVYLLFAIAIAAVIPFITFIKYVDPTFTFPESDPNALTPPPFFVADTLIEEETSTNYMSTILWSIYGFGVVIFLVRFCINLVGIFSKIKNNNTLKNNPFVNVLIEHLQTPHTFFNFIFLNKDKFENNQIPKEVLLHEQTHAKQKHSLDILFLELVQIVFWFNPLLYWLKKEVKLNHEFLADQAVLDQGIETKTYQNILLSFSSNQQELALANAINYSSIKKRFTLMKTQTPKPIVWLRSLLLLPLLALLIYSFSNTKEVEKDVVPKMDIENNNNTSAIHFQDEKAANTNDINNKNSEEAHQSTATPKEVADYNSWAKKINSETINLGNNVKSLPIVEEKNLVKYIDIYKRMTMEQKEQSEKMPFDGIELKIDNIDFLEDQDGATKQQIAEYNALAKKYNSMSKDKMIIKSKDVERLNYLYNVMSAKQREKAEPFPNFPEPPKVPKAPKHKKLKKGEDSSIPPPPPPAPAPPPTPKVTEEDDLEQNKRLEVTRAKMEVKRAKMEAKRQEMLVKRERKIAEKEKERRLKMDERRKALENRQAELLEKGDHIPPPPPPKSPIDHVIDMAKKDAAFYYNGDAITSDKAIDLLKKNPEINISSHTNNGVSTVHLSEKPITVKNGKVVND</sequence>
<feature type="region of interest" description="Disordered" evidence="1">
    <location>
        <begin position="321"/>
        <end position="340"/>
    </location>
</feature>
<keyword evidence="5" id="KW-1185">Reference proteome</keyword>
<evidence type="ECO:0000313" key="5">
    <source>
        <dbReference type="Proteomes" id="UP000248703"/>
    </source>
</evidence>
<dbReference type="OrthoDB" id="1522859at2"/>
<feature type="compositionally biased region" description="Pro residues" evidence="1">
    <location>
        <begin position="492"/>
        <end position="506"/>
    </location>
</feature>
<evidence type="ECO:0000256" key="1">
    <source>
        <dbReference type="SAM" id="MobiDB-lite"/>
    </source>
</evidence>
<dbReference type="Proteomes" id="UP000248703">
    <property type="component" value="Unassembled WGS sequence"/>
</dbReference>